<dbReference type="GO" id="GO:0052716">
    <property type="term" value="F:hydroquinone:oxygen oxidoreductase activity"/>
    <property type="evidence" value="ECO:0007669"/>
    <property type="project" value="UniProtKB-EC"/>
</dbReference>
<name>S8CNX5_9LAMI</name>
<keyword evidence="12 13" id="KW-0439">Lignin degradation</keyword>
<evidence type="ECO:0000256" key="2">
    <source>
        <dbReference type="ARBA" id="ARBA00004271"/>
    </source>
</evidence>
<comment type="subcellular location">
    <subcellularLocation>
        <location evidence="2 13">Secreted</location>
        <location evidence="2 13">Extracellular space</location>
        <location evidence="2 13">Apoplast</location>
    </subcellularLocation>
</comment>
<dbReference type="GO" id="GO:0005507">
    <property type="term" value="F:copper ion binding"/>
    <property type="evidence" value="ECO:0007669"/>
    <property type="project" value="InterPro"/>
</dbReference>
<dbReference type="Gene3D" id="2.60.40.420">
    <property type="entry name" value="Cupredoxins - blue copper proteins"/>
    <property type="match status" value="3"/>
</dbReference>
<sequence>MRRFLKLFLFLVYAGIAAATTHYHNFVVQNTEYGKLCTNKTILTVNGQFPGPAIHVTQGDTIVIDVVNRANQNITIHWHGVTQHRYPWSDGPEYITQCPIKPGGSFRQKIVLGDEVGTLWWHAHSDWSRNTVHGPLIIYPNNTKGYPFPKPDAEIPLILGEWWKSDIQAVVSEFKQNGGDPNVSDAFLMNGQPGFLYPCSAQDTYKLSVEYGKRYLIRMVNNVMNNIMFFRIANHTVTVVGSDGAYLKPFTSDYITISPGQTIDFLLEANQPPALYAMAAKAYASAATYDNTTTTALLQYSTAAAIPDLTTLPLPTLPEYNDTASSIGFTGRLRSLASADHPVDVPLNVTRSLLFTLSINTLPCANNSCAGPFGERLLASINNVTFDSPTTAILDAYYKKIHGVYTTDFPDDPPFVYNYTENFVPQLLWTPSNGTKVIVLDYNSTVELVFQGTNAVSGIDHPMHLHGQSFYVVGWGLGNFNATTDPLNYNLVDPPFQNTIAVPVRGWTAIRFRAVNPGVWLLHCHLERHISWGMEMVFITKDGKGPGENLLPPPPDYPKC</sequence>
<keyword evidence="10 13" id="KW-0186">Copper</keyword>
<evidence type="ECO:0000256" key="7">
    <source>
        <dbReference type="ARBA" id="ARBA00022723"/>
    </source>
</evidence>
<dbReference type="InterPro" id="IPR011706">
    <property type="entry name" value="Cu-oxidase_C"/>
</dbReference>
<dbReference type="GO" id="GO:0048046">
    <property type="term" value="C:apoplast"/>
    <property type="evidence" value="ECO:0007669"/>
    <property type="project" value="UniProtKB-SubCell"/>
</dbReference>
<dbReference type="SUPFAM" id="SSF49503">
    <property type="entry name" value="Cupredoxins"/>
    <property type="match status" value="3"/>
</dbReference>
<evidence type="ECO:0000256" key="9">
    <source>
        <dbReference type="ARBA" id="ARBA00023002"/>
    </source>
</evidence>
<comment type="function">
    <text evidence="13">Lignin degradation and detoxification of lignin-derived products.</text>
</comment>
<dbReference type="InterPro" id="IPR045087">
    <property type="entry name" value="Cu-oxidase_fam"/>
</dbReference>
<dbReference type="InterPro" id="IPR034288">
    <property type="entry name" value="CuRO_1_LCC"/>
</dbReference>
<evidence type="ECO:0000256" key="1">
    <source>
        <dbReference type="ARBA" id="ARBA00000349"/>
    </source>
</evidence>
<dbReference type="EMBL" id="AUSU01003641">
    <property type="protein sequence ID" value="EPS66516.1"/>
    <property type="molecule type" value="Genomic_DNA"/>
</dbReference>
<evidence type="ECO:0000256" key="10">
    <source>
        <dbReference type="ARBA" id="ARBA00023008"/>
    </source>
</evidence>
<dbReference type="CDD" id="cd13849">
    <property type="entry name" value="CuRO_1_LCC_plant"/>
    <property type="match status" value="1"/>
</dbReference>
<evidence type="ECO:0000256" key="3">
    <source>
        <dbReference type="ARBA" id="ARBA00010609"/>
    </source>
</evidence>
<evidence type="ECO:0000259" key="15">
    <source>
        <dbReference type="Pfam" id="PF07731"/>
    </source>
</evidence>
<evidence type="ECO:0000313" key="18">
    <source>
        <dbReference type="Proteomes" id="UP000015453"/>
    </source>
</evidence>
<comment type="cofactor">
    <cofactor evidence="13">
        <name>Cu cation</name>
        <dbReference type="ChEBI" id="CHEBI:23378"/>
    </cofactor>
    <text evidence="13">Binds 4 Cu cations per monomer.</text>
</comment>
<evidence type="ECO:0000313" key="17">
    <source>
        <dbReference type="EMBL" id="EPS66516.1"/>
    </source>
</evidence>
<evidence type="ECO:0000256" key="13">
    <source>
        <dbReference type="RuleBase" id="RU361119"/>
    </source>
</evidence>
<keyword evidence="8 13" id="KW-0677">Repeat</keyword>
<keyword evidence="13" id="KW-0732">Signal</keyword>
<keyword evidence="6 13" id="KW-0964">Secreted</keyword>
<dbReference type="NCBIfam" id="TIGR03389">
    <property type="entry name" value="laccase"/>
    <property type="match status" value="1"/>
</dbReference>
<dbReference type="PROSITE" id="PS00079">
    <property type="entry name" value="MULTICOPPER_OXIDASE1"/>
    <property type="match status" value="1"/>
</dbReference>
<keyword evidence="18" id="KW-1185">Reference proteome</keyword>
<dbReference type="PROSITE" id="PS00080">
    <property type="entry name" value="MULTICOPPER_OXIDASE2"/>
    <property type="match status" value="1"/>
</dbReference>
<dbReference type="Pfam" id="PF07732">
    <property type="entry name" value="Cu-oxidase_3"/>
    <property type="match status" value="1"/>
</dbReference>
<reference evidence="17 18" key="1">
    <citation type="journal article" date="2013" name="BMC Genomics">
        <title>The miniature genome of a carnivorous plant Genlisea aurea contains a low number of genes and short non-coding sequences.</title>
        <authorList>
            <person name="Leushkin E.V."/>
            <person name="Sutormin R.A."/>
            <person name="Nabieva E.R."/>
            <person name="Penin A.A."/>
            <person name="Kondrashov A.S."/>
            <person name="Logacheva M.D."/>
        </authorList>
    </citation>
    <scope>NUCLEOTIDE SEQUENCE [LARGE SCALE GENOMIC DNA]</scope>
</reference>
<dbReference type="CDD" id="cd13875">
    <property type="entry name" value="CuRO_2_LCC_plant"/>
    <property type="match status" value="1"/>
</dbReference>
<keyword evidence="5 13" id="KW-0052">Apoplast</keyword>
<gene>
    <name evidence="17" type="ORF">M569_08258</name>
</gene>
<dbReference type="Pfam" id="PF07731">
    <property type="entry name" value="Cu-oxidase_2"/>
    <property type="match status" value="1"/>
</dbReference>
<dbReference type="EC" id="1.10.3.2" evidence="4 13"/>
<dbReference type="InterPro" id="IPR002355">
    <property type="entry name" value="Cu_oxidase_Cu_BS"/>
</dbReference>
<comment type="similarity">
    <text evidence="3 13">Belongs to the multicopper oxidase family.</text>
</comment>
<accession>S8CNX5</accession>
<proteinExistence type="inferred from homology"/>
<keyword evidence="11" id="KW-0325">Glycoprotein</keyword>
<dbReference type="PANTHER" id="PTHR11709">
    <property type="entry name" value="MULTI-COPPER OXIDASE"/>
    <property type="match status" value="1"/>
</dbReference>
<dbReference type="InterPro" id="IPR017761">
    <property type="entry name" value="Laccase"/>
</dbReference>
<dbReference type="PANTHER" id="PTHR11709:SF443">
    <property type="entry name" value="LACCASE-15"/>
    <property type="match status" value="1"/>
</dbReference>
<comment type="caution">
    <text evidence="17">The sequence shown here is derived from an EMBL/GenBank/DDBJ whole genome shotgun (WGS) entry which is preliminary data.</text>
</comment>
<feature type="domain" description="Plastocyanin-like" evidence="14">
    <location>
        <begin position="155"/>
        <end position="302"/>
    </location>
</feature>
<dbReference type="GO" id="GO:0046274">
    <property type="term" value="P:lignin catabolic process"/>
    <property type="evidence" value="ECO:0007669"/>
    <property type="project" value="UniProtKB-KW"/>
</dbReference>
<dbReference type="AlphaFoldDB" id="S8CNX5"/>
<feature type="domain" description="Plastocyanin-like" evidence="15">
    <location>
        <begin position="409"/>
        <end position="543"/>
    </location>
</feature>
<dbReference type="InterPro" id="IPR001117">
    <property type="entry name" value="Cu-oxidase_2nd"/>
</dbReference>
<dbReference type="InterPro" id="IPR008972">
    <property type="entry name" value="Cupredoxin"/>
</dbReference>
<evidence type="ECO:0000256" key="4">
    <source>
        <dbReference type="ARBA" id="ARBA00012297"/>
    </source>
</evidence>
<organism evidence="17 18">
    <name type="scientific">Genlisea aurea</name>
    <dbReference type="NCBI Taxonomy" id="192259"/>
    <lineage>
        <taxon>Eukaryota</taxon>
        <taxon>Viridiplantae</taxon>
        <taxon>Streptophyta</taxon>
        <taxon>Embryophyta</taxon>
        <taxon>Tracheophyta</taxon>
        <taxon>Spermatophyta</taxon>
        <taxon>Magnoliopsida</taxon>
        <taxon>eudicotyledons</taxon>
        <taxon>Gunneridae</taxon>
        <taxon>Pentapetalae</taxon>
        <taxon>asterids</taxon>
        <taxon>lamiids</taxon>
        <taxon>Lamiales</taxon>
        <taxon>Lentibulariaceae</taxon>
        <taxon>Genlisea</taxon>
    </lineage>
</organism>
<evidence type="ECO:0000256" key="5">
    <source>
        <dbReference type="ARBA" id="ARBA00022523"/>
    </source>
</evidence>
<evidence type="ECO:0000256" key="12">
    <source>
        <dbReference type="ARBA" id="ARBA00023185"/>
    </source>
</evidence>
<protein>
    <recommendedName>
        <fullName evidence="4 13">Laccase</fullName>
        <ecNumber evidence="4 13">1.10.3.2</ecNumber>
    </recommendedName>
    <alternativeName>
        <fullName evidence="13">Benzenediol:oxygen oxidoreductase</fullName>
    </alternativeName>
    <alternativeName>
        <fullName evidence="13">Diphenol oxidase</fullName>
    </alternativeName>
    <alternativeName>
        <fullName evidence="13">Urishiol oxidase</fullName>
    </alternativeName>
</protein>
<keyword evidence="7 13" id="KW-0479">Metal-binding</keyword>
<evidence type="ECO:0000259" key="14">
    <source>
        <dbReference type="Pfam" id="PF00394"/>
    </source>
</evidence>
<evidence type="ECO:0000259" key="16">
    <source>
        <dbReference type="Pfam" id="PF07732"/>
    </source>
</evidence>
<dbReference type="InterPro" id="IPR011707">
    <property type="entry name" value="Cu-oxidase-like_N"/>
</dbReference>
<evidence type="ECO:0000256" key="11">
    <source>
        <dbReference type="ARBA" id="ARBA00023180"/>
    </source>
</evidence>
<feature type="domain" description="Plastocyanin-like" evidence="16">
    <location>
        <begin position="28"/>
        <end position="142"/>
    </location>
</feature>
<evidence type="ECO:0000256" key="6">
    <source>
        <dbReference type="ARBA" id="ARBA00022525"/>
    </source>
</evidence>
<dbReference type="InterPro" id="IPR033138">
    <property type="entry name" value="Cu_oxidase_CS"/>
</dbReference>
<dbReference type="InterPro" id="IPR034289">
    <property type="entry name" value="CuRO_3_LCC"/>
</dbReference>
<evidence type="ECO:0000256" key="8">
    <source>
        <dbReference type="ARBA" id="ARBA00022737"/>
    </source>
</evidence>
<dbReference type="OrthoDB" id="2121828at2759"/>
<feature type="chain" id="PRO_5005146723" description="Laccase" evidence="13">
    <location>
        <begin position="20"/>
        <end position="560"/>
    </location>
</feature>
<feature type="signal peptide" evidence="13">
    <location>
        <begin position="1"/>
        <end position="19"/>
    </location>
</feature>
<dbReference type="CDD" id="cd13897">
    <property type="entry name" value="CuRO_3_LCC_plant"/>
    <property type="match status" value="1"/>
</dbReference>
<dbReference type="Proteomes" id="UP000015453">
    <property type="component" value="Unassembled WGS sequence"/>
</dbReference>
<dbReference type="InterPro" id="IPR034285">
    <property type="entry name" value="CuRO_2_LCC"/>
</dbReference>
<comment type="catalytic activity">
    <reaction evidence="1 13">
        <text>4 hydroquinone + O2 = 4 benzosemiquinone + 2 H2O</text>
        <dbReference type="Rhea" id="RHEA:11276"/>
        <dbReference type="ChEBI" id="CHEBI:15377"/>
        <dbReference type="ChEBI" id="CHEBI:15379"/>
        <dbReference type="ChEBI" id="CHEBI:17594"/>
        <dbReference type="ChEBI" id="CHEBI:17977"/>
        <dbReference type="EC" id="1.10.3.2"/>
    </reaction>
</comment>
<keyword evidence="9 13" id="KW-0560">Oxidoreductase</keyword>
<dbReference type="Pfam" id="PF00394">
    <property type="entry name" value="Cu-oxidase"/>
    <property type="match status" value="1"/>
</dbReference>